<protein>
    <submittedName>
        <fullName evidence="1">Uncharacterized protein</fullName>
    </submittedName>
</protein>
<reference evidence="1" key="1">
    <citation type="submission" date="2019-06" db="EMBL/GenBank/DDBJ databases">
        <authorList>
            <person name="Zheng W."/>
        </authorList>
    </citation>
    <scope>NUCLEOTIDE SEQUENCE</scope>
    <source>
        <strain evidence="1">QDHG01</strain>
    </source>
</reference>
<proteinExistence type="predicted"/>
<accession>A0A8J8T936</accession>
<name>A0A8J8T936_HALGN</name>
<comment type="caution">
    <text evidence="1">The sequence shown here is derived from an EMBL/GenBank/DDBJ whole genome shotgun (WGS) entry which is preliminary data.</text>
</comment>
<dbReference type="EMBL" id="RRYP01001232">
    <property type="protein sequence ID" value="TNV86225.1"/>
    <property type="molecule type" value="Genomic_DNA"/>
</dbReference>
<gene>
    <name evidence="1" type="ORF">FGO68_gene1508</name>
</gene>
<sequence length="910" mass="102052">MKENIQVYFHLKEQQLYQLQMQELPFMLLLAFLAFLRLSLEACTTSQASFPKLVGGIEGETRFFQLDYRQGYLVAGGESYDPGLRGDSLGTSVSRPIAVAYKEPSYNYLWGKVFTSFSDVNTIMELSINSAGTRLVVANKLGTRRVIVMDISNGIVISSTSFSTSWGLEWGYRHLLLLNSGQILMGDLGTIKIITPITTAAILYTLAGAQTIFALRTNSAQTYLQVYSYETSKCMISLVNLSTFTNVFQMQVECQSSSVFNVFQTFRTCSIFEISNKETFYFQEDTRFFKISFDYSSNELLSSMFHDSESPSLKGRDLLCISASKLYSLMYGSYSTDSTNRIFVAEVDLTKKIVTYRRYLQEATSILDGILFESDKFFIATYTQSSIKTSPSSSFLFTQPHAAIYSPILTCQQVDELVYPENTLIEDSYSFTTTSFTFSSSPLSASDSTASLTTSNIASSEFEGKFTSQCSIKTPSAPLDYTSLSSVQETSTIYYSKLESTCSIAINPFTAHKSNQGVPNPVYTYSLKSFNDASYQIGIAPSTGVISLPSISSLGDREYTLVVEGVIQDCQTTTVSLTLIGLTSTPPKFQDQFIPLSDLIALQNRETYYQLPNIIYLNKCQTPTLSILNDKGTLFPHYLDFTDSSNKIIKASPPVDILTGNYSILVKIMDTFSSTSYQLNVRVVAPEIDQFSITNIGPPNFIGFPDSLTLEQDISFIYKLPPIQDPDDDQYSIRVFLKDAAYFTKFEQEKLIFFPTAKTALKSEYQFEIALSDKNAKPLSSKYKLKIIVNPKKATNDTKIQPIAILKQTYTCSIRIQRITRTGQIELKIMSSNNEAALQIANELAEKDIMVAVNDKPNAQIQIEIVDVQVGNIVVIKVQFDEKDEISAGMVRLHQITEQYRIWTRYNLEF</sequence>
<organism evidence="1 2">
    <name type="scientific">Halteria grandinella</name>
    <dbReference type="NCBI Taxonomy" id="5974"/>
    <lineage>
        <taxon>Eukaryota</taxon>
        <taxon>Sar</taxon>
        <taxon>Alveolata</taxon>
        <taxon>Ciliophora</taxon>
        <taxon>Intramacronucleata</taxon>
        <taxon>Spirotrichea</taxon>
        <taxon>Stichotrichia</taxon>
        <taxon>Sporadotrichida</taxon>
        <taxon>Halteriidae</taxon>
        <taxon>Halteria</taxon>
    </lineage>
</organism>
<dbReference type="AlphaFoldDB" id="A0A8J8T936"/>
<evidence type="ECO:0000313" key="2">
    <source>
        <dbReference type="Proteomes" id="UP000785679"/>
    </source>
</evidence>
<dbReference type="Proteomes" id="UP000785679">
    <property type="component" value="Unassembled WGS sequence"/>
</dbReference>
<evidence type="ECO:0000313" key="1">
    <source>
        <dbReference type="EMBL" id="TNV86225.1"/>
    </source>
</evidence>
<keyword evidence="2" id="KW-1185">Reference proteome</keyword>